<feature type="compositionally biased region" description="Basic residues" evidence="6">
    <location>
        <begin position="11"/>
        <end position="28"/>
    </location>
</feature>
<evidence type="ECO:0000313" key="8">
    <source>
        <dbReference type="Proteomes" id="UP000261600"/>
    </source>
</evidence>
<sequence>MVTDFSLQKKTPSKRNRKKMTGRAKRKAISVQKSGTGNGEVKKARADESRAVLVSKVDSEQRVEVVQLYKLQMPEDLFHFWDFCKDLSPDNPRGVLKDSLGLQLVGPFDILAGAHKNSKIPQPNFHLHWRYFYDPPEFQTILQGSEDSQHHIGYYRDTPDSLPSFVGGNEAKKGCTITQMGDNLFAAVLRAAGFSVHVHKDSTHFHTQSSCDIVAALINLYLLRKRKERGSKKGGGDALKSLEAKLRDRAETLGLSLEQKTTGMKQRDKKVVAKTFHGAGIVVPVDKNDVGYRELPETDAGLKKICKAIAEAQNDEERVKAFGPLQEMITFVQFANDECDYGMGYELGIDLFCYGSHYFHKVVKQLLPMAYSLLNRNLFGEILETHLSNRSHDDLDQLSTH</sequence>
<dbReference type="PANTHER" id="PTHR13386:SF1">
    <property type="entry name" value="HISTONE PARYLATION FACTOR 1"/>
    <property type="match status" value="1"/>
</dbReference>
<dbReference type="Ensembl" id="ENSMALT00000003206.1">
    <property type="protein sequence ID" value="ENSMALP00000003122.1"/>
    <property type="gene ID" value="ENSMALG00000002300.1"/>
</dbReference>
<accession>A0A3Q3IFQ0</accession>
<evidence type="ECO:0000256" key="1">
    <source>
        <dbReference type="ARBA" id="ARBA00004123"/>
    </source>
</evidence>
<name>A0A3Q3IFQ0_MONAL</name>
<reference evidence="7" key="1">
    <citation type="submission" date="2025-08" db="UniProtKB">
        <authorList>
            <consortium name="Ensembl"/>
        </authorList>
    </citation>
    <scope>IDENTIFICATION</scope>
</reference>
<dbReference type="Pfam" id="PF10228">
    <property type="entry name" value="HPF1"/>
    <property type="match status" value="1"/>
</dbReference>
<dbReference type="STRING" id="43700.ENSMALP00000003122"/>
<evidence type="ECO:0000256" key="3">
    <source>
        <dbReference type="ARBA" id="ARBA00010803"/>
    </source>
</evidence>
<dbReference type="GO" id="GO:0072572">
    <property type="term" value="F:poly-ADP-D-ribose binding"/>
    <property type="evidence" value="ECO:0007669"/>
    <property type="project" value="TreeGrafter"/>
</dbReference>
<dbReference type="GO" id="GO:0042393">
    <property type="term" value="F:histone binding"/>
    <property type="evidence" value="ECO:0007669"/>
    <property type="project" value="InterPro"/>
</dbReference>
<comment type="subcellular location">
    <subcellularLocation>
        <location evidence="2">Chromosome</location>
    </subcellularLocation>
    <subcellularLocation>
        <location evidence="1">Nucleus</location>
    </subcellularLocation>
</comment>
<evidence type="ECO:0000256" key="6">
    <source>
        <dbReference type="SAM" id="MobiDB-lite"/>
    </source>
</evidence>
<reference evidence="7" key="2">
    <citation type="submission" date="2025-09" db="UniProtKB">
        <authorList>
            <consortium name="Ensembl"/>
        </authorList>
    </citation>
    <scope>IDENTIFICATION</scope>
</reference>
<dbReference type="GO" id="GO:0006974">
    <property type="term" value="P:DNA damage response"/>
    <property type="evidence" value="ECO:0007669"/>
    <property type="project" value="InterPro"/>
</dbReference>
<keyword evidence="5" id="KW-0539">Nucleus</keyword>
<evidence type="ECO:0000256" key="2">
    <source>
        <dbReference type="ARBA" id="ARBA00004286"/>
    </source>
</evidence>
<feature type="region of interest" description="Disordered" evidence="6">
    <location>
        <begin position="1"/>
        <end position="40"/>
    </location>
</feature>
<protein>
    <recommendedName>
        <fullName evidence="9">Histone PARylation factor 1</fullName>
    </recommendedName>
</protein>
<evidence type="ECO:0000313" key="7">
    <source>
        <dbReference type="Ensembl" id="ENSMALP00000003122.1"/>
    </source>
</evidence>
<dbReference type="AlphaFoldDB" id="A0A3Q3IFQ0"/>
<dbReference type="GO" id="GO:0005634">
    <property type="term" value="C:nucleus"/>
    <property type="evidence" value="ECO:0007669"/>
    <property type="project" value="UniProtKB-SubCell"/>
</dbReference>
<keyword evidence="8" id="KW-1185">Reference proteome</keyword>
<feature type="compositionally biased region" description="Polar residues" evidence="6">
    <location>
        <begin position="1"/>
        <end position="10"/>
    </location>
</feature>
<dbReference type="GO" id="GO:0005694">
    <property type="term" value="C:chromosome"/>
    <property type="evidence" value="ECO:0007669"/>
    <property type="project" value="UniProtKB-SubCell"/>
</dbReference>
<proteinExistence type="inferred from homology"/>
<dbReference type="PANTHER" id="PTHR13386">
    <property type="entry name" value="HISTONE PARYLATION FACTOR 1"/>
    <property type="match status" value="1"/>
</dbReference>
<organism evidence="7 8">
    <name type="scientific">Monopterus albus</name>
    <name type="common">Swamp eel</name>
    <dbReference type="NCBI Taxonomy" id="43700"/>
    <lineage>
        <taxon>Eukaryota</taxon>
        <taxon>Metazoa</taxon>
        <taxon>Chordata</taxon>
        <taxon>Craniata</taxon>
        <taxon>Vertebrata</taxon>
        <taxon>Euteleostomi</taxon>
        <taxon>Actinopterygii</taxon>
        <taxon>Neopterygii</taxon>
        <taxon>Teleostei</taxon>
        <taxon>Neoteleostei</taxon>
        <taxon>Acanthomorphata</taxon>
        <taxon>Anabantaria</taxon>
        <taxon>Synbranchiformes</taxon>
        <taxon>Synbranchidae</taxon>
        <taxon>Monopterus</taxon>
    </lineage>
</organism>
<evidence type="ECO:0000256" key="4">
    <source>
        <dbReference type="ARBA" id="ARBA00022454"/>
    </source>
</evidence>
<evidence type="ECO:0000256" key="5">
    <source>
        <dbReference type="ARBA" id="ARBA00023242"/>
    </source>
</evidence>
<comment type="similarity">
    <text evidence="3">Belongs to the HPF1 family.</text>
</comment>
<dbReference type="Proteomes" id="UP000261600">
    <property type="component" value="Unplaced"/>
</dbReference>
<dbReference type="InterPro" id="IPR019361">
    <property type="entry name" value="HPF1"/>
</dbReference>
<evidence type="ECO:0008006" key="9">
    <source>
        <dbReference type="Google" id="ProtNLM"/>
    </source>
</evidence>
<keyword evidence="4" id="KW-0158">Chromosome</keyword>